<sequence length="238" mass="24655">MIIAVHAAGKRWGAIISGLLIGLPLTSGPISLILACQYGEAFAVHASAGNLAGQISICLFCLVYYKLCQTRGWLHCTLLATLTFIAATAILKVLALGLLSAFGLLLLTLALVSSKTPGKPTSAIKMAKPWWDLPSRIVIAVTFVLLISSLAGGMGPVLSGLIAPFPVFAIVFAAFTLQTEGSAATCNLLRGIVLSSVGFAAFFMTIGLTTSQLGLSSAYLLAAGLGILSNFIFHSLLG</sequence>
<organism evidence="2 3">
    <name type="scientific">Aquitalea aquatica</name>
    <dbReference type="NCBI Taxonomy" id="3044273"/>
    <lineage>
        <taxon>Bacteria</taxon>
        <taxon>Pseudomonadati</taxon>
        <taxon>Pseudomonadota</taxon>
        <taxon>Betaproteobacteria</taxon>
        <taxon>Neisseriales</taxon>
        <taxon>Chromobacteriaceae</taxon>
        <taxon>Aquitalea</taxon>
    </lineage>
</organism>
<accession>A0A838YF13</accession>
<feature type="transmembrane region" description="Helical" evidence="1">
    <location>
        <begin position="133"/>
        <end position="151"/>
    </location>
</feature>
<name>A0A838YF13_9NEIS</name>
<proteinExistence type="predicted"/>
<evidence type="ECO:0000313" key="2">
    <source>
        <dbReference type="EMBL" id="MBA4709334.1"/>
    </source>
</evidence>
<keyword evidence="3" id="KW-1185">Reference proteome</keyword>
<evidence type="ECO:0000256" key="1">
    <source>
        <dbReference type="SAM" id="Phobius"/>
    </source>
</evidence>
<feature type="transmembrane region" description="Helical" evidence="1">
    <location>
        <begin position="188"/>
        <end position="206"/>
    </location>
</feature>
<keyword evidence="1" id="KW-1133">Transmembrane helix</keyword>
<feature type="transmembrane region" description="Helical" evidence="1">
    <location>
        <begin position="157"/>
        <end position="176"/>
    </location>
</feature>
<dbReference type="Proteomes" id="UP000545606">
    <property type="component" value="Unassembled WGS sequence"/>
</dbReference>
<protein>
    <submittedName>
        <fullName evidence="2">Uncharacterized protein</fullName>
    </submittedName>
</protein>
<dbReference type="AlphaFoldDB" id="A0A838YF13"/>
<feature type="transmembrane region" description="Helical" evidence="1">
    <location>
        <begin position="218"/>
        <end position="237"/>
    </location>
</feature>
<evidence type="ECO:0000313" key="3">
    <source>
        <dbReference type="Proteomes" id="UP000545606"/>
    </source>
</evidence>
<reference evidence="2 3" key="1">
    <citation type="submission" date="2020-07" db="EMBL/GenBank/DDBJ databases">
        <title>Draft genome sequence of violacein-producing bacteria and related species.</title>
        <authorList>
            <person name="Wilson H.S."/>
            <person name="De Leon M.E."/>
        </authorList>
    </citation>
    <scope>NUCLEOTIDE SEQUENCE [LARGE SCALE GENOMIC DNA]</scope>
    <source>
        <strain evidence="2 3">HSC-21Su07</strain>
    </source>
</reference>
<dbReference type="EMBL" id="JACERN010000033">
    <property type="protein sequence ID" value="MBA4709334.1"/>
    <property type="molecule type" value="Genomic_DNA"/>
</dbReference>
<feature type="transmembrane region" description="Helical" evidence="1">
    <location>
        <begin position="96"/>
        <end position="112"/>
    </location>
</feature>
<keyword evidence="1" id="KW-0472">Membrane</keyword>
<dbReference type="RefSeq" id="WP_181836388.1">
    <property type="nucleotide sequence ID" value="NZ_JACERN010000033.1"/>
</dbReference>
<gene>
    <name evidence="2" type="ORF">H2Z84_13210</name>
</gene>
<feature type="transmembrane region" description="Helical" evidence="1">
    <location>
        <begin position="12"/>
        <end position="35"/>
    </location>
</feature>
<feature type="transmembrane region" description="Helical" evidence="1">
    <location>
        <begin position="72"/>
        <end position="90"/>
    </location>
</feature>
<comment type="caution">
    <text evidence="2">The sequence shown here is derived from an EMBL/GenBank/DDBJ whole genome shotgun (WGS) entry which is preliminary data.</text>
</comment>
<feature type="transmembrane region" description="Helical" evidence="1">
    <location>
        <begin position="41"/>
        <end position="65"/>
    </location>
</feature>
<keyword evidence="1" id="KW-0812">Transmembrane</keyword>